<dbReference type="InterPro" id="IPR013830">
    <property type="entry name" value="SGNH_hydro"/>
</dbReference>
<proteinExistence type="predicted"/>
<evidence type="ECO:0000313" key="2">
    <source>
        <dbReference type="EMBL" id="TFZ08280.1"/>
    </source>
</evidence>
<dbReference type="AlphaFoldDB" id="A0A4Z0CCX9"/>
<comment type="caution">
    <text evidence="2">The sequence shown here is derived from an EMBL/GenBank/DDBJ whole genome shotgun (WGS) entry which is preliminary data.</text>
</comment>
<name>A0A4Z0CCX9_9BURK</name>
<dbReference type="SUPFAM" id="SSF52266">
    <property type="entry name" value="SGNH hydrolase"/>
    <property type="match status" value="1"/>
</dbReference>
<evidence type="ECO:0000259" key="1">
    <source>
        <dbReference type="Pfam" id="PF13472"/>
    </source>
</evidence>
<gene>
    <name evidence="2" type="ORF">EZ216_03725</name>
</gene>
<sequence>MVPSFTDRTMNRREVTALLATFALAACGGGGSDTGALASGGTTALRPPATPSISLWGDSLIPPLSVALQMDFPDRQIFNGGVAGDTSSQVLQRFQADTTHRDWITVFWFGHNNLKQDASSAAQVKADLAAMVAGLAPGNDDFVVLSILNDATLALRGTALYDIEMALNADLQALYPAQYLDIRSLLVAQGDAADQANDVPASMFRVDEIHLNGAGSQFAADRIKALFNSRGW</sequence>
<feature type="domain" description="SGNH hydrolase-type esterase" evidence="1">
    <location>
        <begin position="65"/>
        <end position="217"/>
    </location>
</feature>
<dbReference type="Proteomes" id="UP000297839">
    <property type="component" value="Unassembled WGS sequence"/>
</dbReference>
<dbReference type="InterPro" id="IPR036514">
    <property type="entry name" value="SGNH_hydro_sf"/>
</dbReference>
<evidence type="ECO:0000313" key="3">
    <source>
        <dbReference type="Proteomes" id="UP000297839"/>
    </source>
</evidence>
<dbReference type="OrthoDB" id="9786188at2"/>
<keyword evidence="3" id="KW-1185">Reference proteome</keyword>
<dbReference type="EMBL" id="SMLK01000001">
    <property type="protein sequence ID" value="TFZ08280.1"/>
    <property type="molecule type" value="Genomic_DNA"/>
</dbReference>
<dbReference type="Pfam" id="PF13472">
    <property type="entry name" value="Lipase_GDSL_2"/>
    <property type="match status" value="1"/>
</dbReference>
<reference evidence="2 3" key="1">
    <citation type="submission" date="2019-03" db="EMBL/GenBank/DDBJ databases">
        <title>Ramlibacter sp. 18x22-1, whole genome shotgun sequence.</title>
        <authorList>
            <person name="Zhang X."/>
            <person name="Feng G."/>
            <person name="Zhu H."/>
        </authorList>
    </citation>
    <scope>NUCLEOTIDE SEQUENCE [LARGE SCALE GENOMIC DNA]</scope>
    <source>
        <strain evidence="2 3">18x22-1</strain>
    </source>
</reference>
<dbReference type="GO" id="GO:0016788">
    <property type="term" value="F:hydrolase activity, acting on ester bonds"/>
    <property type="evidence" value="ECO:0007669"/>
    <property type="project" value="UniProtKB-ARBA"/>
</dbReference>
<protein>
    <recommendedName>
        <fullName evidence="1">SGNH hydrolase-type esterase domain-containing protein</fullName>
    </recommendedName>
</protein>
<accession>A0A4Z0CCX9</accession>
<organism evidence="2 3">
    <name type="scientific">Ramlibacter humi</name>
    <dbReference type="NCBI Taxonomy" id="2530451"/>
    <lineage>
        <taxon>Bacteria</taxon>
        <taxon>Pseudomonadati</taxon>
        <taxon>Pseudomonadota</taxon>
        <taxon>Betaproteobacteria</taxon>
        <taxon>Burkholderiales</taxon>
        <taxon>Comamonadaceae</taxon>
        <taxon>Ramlibacter</taxon>
    </lineage>
</organism>
<dbReference type="Gene3D" id="3.40.50.1110">
    <property type="entry name" value="SGNH hydrolase"/>
    <property type="match status" value="1"/>
</dbReference>